<dbReference type="Gene3D" id="3.90.660.10">
    <property type="match status" value="1"/>
</dbReference>
<dbReference type="EMBL" id="JANFAV010000002">
    <property type="protein sequence ID" value="MCW6533887.1"/>
    <property type="molecule type" value="Genomic_DNA"/>
</dbReference>
<comment type="caution">
    <text evidence="1">The sequence shown here is derived from an EMBL/GenBank/DDBJ whole genome shotgun (WGS) entry which is preliminary data.</text>
</comment>
<dbReference type="Proteomes" id="UP001165565">
    <property type="component" value="Unassembled WGS sequence"/>
</dbReference>
<name>A0AA41Z4H2_9SPHN</name>
<sequence length="630" mass="68458">MAIERRDFLNGAAIAITGISVAARAAARGADGAPANPPALEGLRGSAPGSFTVAHGVRDGKVYDLDSVPVAEAYDLIIVGGGISGLSAAYFHRQLFPQDTILILDNHDDFGGHARRNEFDVDGKTILGYGGTQSIDSPRTRYSAVASNLLRDLGIEIDKFATAYDQGFYDRHGLGSATFFKKEVYGVDRLVPGIRRRGGTVGDPDAQAAPDAQSDAATRAMIDQFPMSDRAKALITELETSTRDPLAGKTVKEKRAILDHISYEQYIRQYWGATDEVVAYYQQRLEGLWAVSIDALSASQSFGSVPGSRGLKLGREHDEEPYIYHFPDGNASIARMLVRRLVPGSAPGNTMEDILFARFDYAALDRPGAPVRLRLQSTAVKARNAGAHTEVGYVRDGKLVRARARNTVLACYNMMIPYILDGVPAAQAAALRMNVKAPLVYVNVAQRNWRAWAKLGIDNIRNPAGLFSSMMLDFPVSLGNYHFARTPDDPIVAHLMFVPISPGRGLDMRAQFRAGHARIYAMSFGDFERGIRDEMTRILGPGGFDFDRDVAGITVNRWPHGYAYTADPLWDDPAVQAERVRVARLPVGGVTIANSDAGWDAYTNVAIDEAHRAIGEIAAMRRGVAATNAG</sequence>
<accession>A0AA41Z4H2</accession>
<keyword evidence="2" id="KW-1185">Reference proteome</keyword>
<evidence type="ECO:0000313" key="2">
    <source>
        <dbReference type="Proteomes" id="UP001165565"/>
    </source>
</evidence>
<proteinExistence type="predicted"/>
<reference evidence="1" key="1">
    <citation type="submission" date="2022-06" db="EMBL/GenBank/DDBJ databases">
        <title>Sphingomonas sp. nov. isolated from rhizosphere soil of tomato.</title>
        <authorList>
            <person name="Dong H."/>
            <person name="Gao R."/>
        </authorList>
    </citation>
    <scope>NUCLEOTIDE SEQUENCE</scope>
    <source>
        <strain evidence="1">MMSM24</strain>
    </source>
</reference>
<dbReference type="InterPro" id="IPR036188">
    <property type="entry name" value="FAD/NAD-bd_sf"/>
</dbReference>
<dbReference type="SUPFAM" id="SSF51905">
    <property type="entry name" value="FAD/NAD(P)-binding domain"/>
    <property type="match status" value="2"/>
</dbReference>
<dbReference type="Pfam" id="PF13450">
    <property type="entry name" value="NAD_binding_8"/>
    <property type="match status" value="1"/>
</dbReference>
<organism evidence="1 2">
    <name type="scientific">Sphingomonas lycopersici</name>
    <dbReference type="NCBI Taxonomy" id="2951807"/>
    <lineage>
        <taxon>Bacteria</taxon>
        <taxon>Pseudomonadati</taxon>
        <taxon>Pseudomonadota</taxon>
        <taxon>Alphaproteobacteria</taxon>
        <taxon>Sphingomonadales</taxon>
        <taxon>Sphingomonadaceae</taxon>
        <taxon>Sphingomonas</taxon>
    </lineage>
</organism>
<dbReference type="AlphaFoldDB" id="A0AA41Z4H2"/>
<evidence type="ECO:0000313" key="1">
    <source>
        <dbReference type="EMBL" id="MCW6533887.1"/>
    </source>
</evidence>
<dbReference type="Gene3D" id="1.10.405.10">
    <property type="entry name" value="Guanine Nucleotide Dissociation Inhibitor, domain 1"/>
    <property type="match status" value="1"/>
</dbReference>
<dbReference type="InterPro" id="IPR006311">
    <property type="entry name" value="TAT_signal"/>
</dbReference>
<gene>
    <name evidence="1" type="ORF">NEE01_03735</name>
</gene>
<dbReference type="Gene3D" id="3.50.50.60">
    <property type="entry name" value="FAD/NAD(P)-binding domain"/>
    <property type="match status" value="1"/>
</dbReference>
<protein>
    <submittedName>
        <fullName evidence="1">NAD(P)-binding protein</fullName>
    </submittedName>
</protein>
<dbReference type="PROSITE" id="PS51318">
    <property type="entry name" value="TAT"/>
    <property type="match status" value="1"/>
</dbReference>
<dbReference type="RefSeq" id="WP_179513996.1">
    <property type="nucleotide sequence ID" value="NZ_JANFAV010000002.1"/>
</dbReference>